<dbReference type="EMBL" id="WNYA01000002">
    <property type="protein sequence ID" value="KAG8590974.1"/>
    <property type="molecule type" value="Genomic_DNA"/>
</dbReference>
<protein>
    <submittedName>
        <fullName evidence="1">Uncharacterized protein</fullName>
    </submittedName>
</protein>
<keyword evidence="2" id="KW-1185">Reference proteome</keyword>
<evidence type="ECO:0000313" key="2">
    <source>
        <dbReference type="Proteomes" id="UP000824782"/>
    </source>
</evidence>
<reference evidence="1" key="1">
    <citation type="thesis" date="2020" institute="ProQuest LLC" country="789 East Eisenhower Parkway, Ann Arbor, MI, USA">
        <title>Comparative Genomics and Chromosome Evolution.</title>
        <authorList>
            <person name="Mudd A.B."/>
        </authorList>
    </citation>
    <scope>NUCLEOTIDE SEQUENCE</scope>
    <source>
        <strain evidence="1">237g6f4</strain>
        <tissue evidence="1">Blood</tissue>
    </source>
</reference>
<dbReference type="AlphaFoldDB" id="A0AAV7D0N0"/>
<name>A0AAV7D0N0_ENGPU</name>
<dbReference type="Proteomes" id="UP000824782">
    <property type="component" value="Unassembled WGS sequence"/>
</dbReference>
<accession>A0AAV7D0N0</accession>
<gene>
    <name evidence="1" type="ORF">GDO81_006993</name>
</gene>
<evidence type="ECO:0000313" key="1">
    <source>
        <dbReference type="EMBL" id="KAG8590974.1"/>
    </source>
</evidence>
<comment type="caution">
    <text evidence="1">The sequence shown here is derived from an EMBL/GenBank/DDBJ whole genome shotgun (WGS) entry which is preliminary data.</text>
</comment>
<sequence length="80" mass="9126">MTIDVVHELAKLLVAHRSYDDHMGSSSLRRKDGAFPIPNIFCHRRTRTALKAHSNLTLLRNLYFDTKIINKNTGYTTGGR</sequence>
<proteinExistence type="predicted"/>
<organism evidence="1 2">
    <name type="scientific">Engystomops pustulosus</name>
    <name type="common">Tungara frog</name>
    <name type="synonym">Physalaemus pustulosus</name>
    <dbReference type="NCBI Taxonomy" id="76066"/>
    <lineage>
        <taxon>Eukaryota</taxon>
        <taxon>Metazoa</taxon>
        <taxon>Chordata</taxon>
        <taxon>Craniata</taxon>
        <taxon>Vertebrata</taxon>
        <taxon>Euteleostomi</taxon>
        <taxon>Amphibia</taxon>
        <taxon>Batrachia</taxon>
        <taxon>Anura</taxon>
        <taxon>Neobatrachia</taxon>
        <taxon>Hyloidea</taxon>
        <taxon>Leptodactylidae</taxon>
        <taxon>Leiuperinae</taxon>
        <taxon>Engystomops</taxon>
    </lineage>
</organism>